<sequence length="146" mass="16321">MTIKLVVGGQHIHVISAYIPLADLGEEVKRHLWKDLDEVLQGVPHSDKLFIGVDFNGVIGASASGYDEVHDDFNFGYRSEGGTSLLDFASAFDLVIANSCFHKREEHLVTFHNMVSKSHIDYLLFRRCNRGLCSDCKVIPTENIVT</sequence>
<dbReference type="PANTHER" id="PTHR23227:SF67">
    <property type="entry name" value="CRANIOFACIAL DEVELOPMENT PROTEIN 2-LIKE"/>
    <property type="match status" value="1"/>
</dbReference>
<proteinExistence type="predicted"/>
<dbReference type="PaxDb" id="4097-A0A1S3ZKT1"/>
<reference evidence="1" key="1">
    <citation type="submission" date="2025-08" db="UniProtKB">
        <authorList>
            <consortium name="RefSeq"/>
        </authorList>
    </citation>
    <scope>IDENTIFICATION</scope>
</reference>
<dbReference type="SUPFAM" id="SSF56219">
    <property type="entry name" value="DNase I-like"/>
    <property type="match status" value="1"/>
</dbReference>
<organism evidence="1">
    <name type="scientific">Nicotiana tabacum</name>
    <name type="common">Common tobacco</name>
    <dbReference type="NCBI Taxonomy" id="4097"/>
    <lineage>
        <taxon>Eukaryota</taxon>
        <taxon>Viridiplantae</taxon>
        <taxon>Streptophyta</taxon>
        <taxon>Embryophyta</taxon>
        <taxon>Tracheophyta</taxon>
        <taxon>Spermatophyta</taxon>
        <taxon>Magnoliopsida</taxon>
        <taxon>eudicotyledons</taxon>
        <taxon>Gunneridae</taxon>
        <taxon>Pentapetalae</taxon>
        <taxon>asterids</taxon>
        <taxon>lamiids</taxon>
        <taxon>Solanales</taxon>
        <taxon>Solanaceae</taxon>
        <taxon>Nicotianoideae</taxon>
        <taxon>Nicotianeae</taxon>
        <taxon>Nicotiana</taxon>
    </lineage>
</organism>
<dbReference type="KEGG" id="nta:107787885"/>
<evidence type="ECO:0000313" key="1">
    <source>
        <dbReference type="RefSeq" id="XP_016464986.1"/>
    </source>
</evidence>
<accession>A0A1S3ZKT1</accession>
<dbReference type="AlphaFoldDB" id="A0A1S3ZKT1"/>
<dbReference type="InterPro" id="IPR027124">
    <property type="entry name" value="Swc5/CFDP1/2"/>
</dbReference>
<name>A0A1S3ZKT1_TOBAC</name>
<dbReference type="InterPro" id="IPR036691">
    <property type="entry name" value="Endo/exonu/phosph_ase_sf"/>
</dbReference>
<dbReference type="STRING" id="4097.A0A1S3ZKT1"/>
<protein>
    <recommendedName>
        <fullName evidence="2">Craniofacial development protein 2-like</fullName>
    </recommendedName>
</protein>
<gene>
    <name evidence="1" type="primary">LOC107787885</name>
</gene>
<dbReference type="Gene3D" id="3.60.10.10">
    <property type="entry name" value="Endonuclease/exonuclease/phosphatase"/>
    <property type="match status" value="1"/>
</dbReference>
<dbReference type="PANTHER" id="PTHR23227">
    <property type="entry name" value="BUCENTAUR RELATED"/>
    <property type="match status" value="1"/>
</dbReference>
<dbReference type="RefSeq" id="XP_016464986.1">
    <property type="nucleotide sequence ID" value="XM_016609500.1"/>
</dbReference>
<evidence type="ECO:0008006" key="2">
    <source>
        <dbReference type="Google" id="ProtNLM"/>
    </source>
</evidence>